<evidence type="ECO:0000313" key="2">
    <source>
        <dbReference type="EMBL" id="UOQ75103.1"/>
    </source>
</evidence>
<keyword evidence="2" id="KW-0614">Plasmid</keyword>
<dbReference type="InterPro" id="IPR025363">
    <property type="entry name" value="DUF4267"/>
</dbReference>
<proteinExistence type="predicted"/>
<keyword evidence="1" id="KW-0812">Transmembrane</keyword>
<keyword evidence="1" id="KW-0472">Membrane</keyword>
<protein>
    <submittedName>
        <fullName evidence="2">DUF4267 domain-containing protein</fullName>
    </submittedName>
</protein>
<dbReference type="KEGG" id="hcu:MUN79_28935"/>
<accession>A0A8T9QJZ8</accession>
<dbReference type="Proteomes" id="UP000831796">
    <property type="component" value="Plasmid unnamed1"/>
</dbReference>
<name>A0A8T9QJZ8_9BACT</name>
<keyword evidence="1" id="KW-1133">Transmembrane helix</keyword>
<evidence type="ECO:0000313" key="3">
    <source>
        <dbReference type="Proteomes" id="UP000831796"/>
    </source>
</evidence>
<sequence length="164" mass="17792">MNELEVRVAVALCRTNLFFPDASHPLPQPKSAPWPGHGIHWPALFTGPARGSRRLWRAPAPTDTHYAFHYAKGIRDVFSGLLLALFAGLGYDRPLAWVLLLGTLIPCVDLTVVRAQPTDSLALQMPHLLAIVLLLGLAASLFTMPRPASPAGAQLPEPLTRHAS</sequence>
<keyword evidence="3" id="KW-1185">Reference proteome</keyword>
<feature type="transmembrane region" description="Helical" evidence="1">
    <location>
        <begin position="73"/>
        <end position="89"/>
    </location>
</feature>
<dbReference type="Pfam" id="PF14087">
    <property type="entry name" value="DUF4267"/>
    <property type="match status" value="1"/>
</dbReference>
<dbReference type="AlphaFoldDB" id="A0A8T9QJZ8"/>
<dbReference type="EMBL" id="CP095047">
    <property type="protein sequence ID" value="UOQ75103.1"/>
    <property type="molecule type" value="Genomic_DNA"/>
</dbReference>
<reference evidence="2" key="1">
    <citation type="submission" date="2022-04" db="EMBL/GenBank/DDBJ databases">
        <title>Hymenobacter sp. isolated from the air.</title>
        <authorList>
            <person name="Won M."/>
            <person name="Lee C.-M."/>
            <person name="Woen H.-Y."/>
            <person name="Kwon S.-W."/>
        </authorList>
    </citation>
    <scope>NUCLEOTIDE SEQUENCE</scope>
    <source>
        <strain evidence="2">5116S-3</strain>
        <plasmid evidence="2">unnamed1</plasmid>
    </source>
</reference>
<geneLocation type="plasmid" evidence="2 3">
    <name>unnamed1</name>
</geneLocation>
<gene>
    <name evidence="2" type="ORF">MUN79_28935</name>
</gene>
<evidence type="ECO:0000256" key="1">
    <source>
        <dbReference type="SAM" id="Phobius"/>
    </source>
</evidence>
<organism evidence="2 3">
    <name type="scientific">Hymenobacter cellulosilyticus</name>
    <dbReference type="NCBI Taxonomy" id="2932248"/>
    <lineage>
        <taxon>Bacteria</taxon>
        <taxon>Pseudomonadati</taxon>
        <taxon>Bacteroidota</taxon>
        <taxon>Cytophagia</taxon>
        <taxon>Cytophagales</taxon>
        <taxon>Hymenobacteraceae</taxon>
        <taxon>Hymenobacter</taxon>
    </lineage>
</organism>
<feature type="transmembrane region" description="Helical" evidence="1">
    <location>
        <begin position="125"/>
        <end position="144"/>
    </location>
</feature>
<dbReference type="RefSeq" id="WP_244678436.1">
    <property type="nucleotide sequence ID" value="NZ_CP095047.1"/>
</dbReference>